<sequence>MPLVGWDSIYQPKWCGGPGLSRLRDQNISFLLKLGFNIVFNKDALWVCVLRSKYHLKEDLSDCIARDRSSFLWRSLSKIWPLLLKSAYKMLKEGDWNPKGEKWKSF</sequence>
<evidence type="ECO:0000313" key="1">
    <source>
        <dbReference type="EMBL" id="MBA0758071.1"/>
    </source>
</evidence>
<organism evidence="1 2">
    <name type="scientific">Gossypium trilobum</name>
    <dbReference type="NCBI Taxonomy" id="34281"/>
    <lineage>
        <taxon>Eukaryota</taxon>
        <taxon>Viridiplantae</taxon>
        <taxon>Streptophyta</taxon>
        <taxon>Embryophyta</taxon>
        <taxon>Tracheophyta</taxon>
        <taxon>Spermatophyta</taxon>
        <taxon>Magnoliopsida</taxon>
        <taxon>eudicotyledons</taxon>
        <taxon>Gunneridae</taxon>
        <taxon>Pentapetalae</taxon>
        <taxon>rosids</taxon>
        <taxon>malvids</taxon>
        <taxon>Malvales</taxon>
        <taxon>Malvaceae</taxon>
        <taxon>Malvoideae</taxon>
        <taxon>Gossypium</taxon>
    </lineage>
</organism>
<reference evidence="1 2" key="1">
    <citation type="journal article" date="2019" name="Genome Biol. Evol.">
        <title>Insights into the evolution of the New World diploid cottons (Gossypium, subgenus Houzingenia) based on genome sequencing.</title>
        <authorList>
            <person name="Grover C.E."/>
            <person name="Arick M.A. 2nd"/>
            <person name="Thrash A."/>
            <person name="Conover J.L."/>
            <person name="Sanders W.S."/>
            <person name="Peterson D.G."/>
            <person name="Frelichowski J.E."/>
            <person name="Scheffler J.A."/>
            <person name="Scheffler B.E."/>
            <person name="Wendel J.F."/>
        </authorList>
    </citation>
    <scope>NUCLEOTIDE SEQUENCE [LARGE SCALE GENOMIC DNA]</scope>
    <source>
        <strain evidence="1">8</strain>
        <tissue evidence="1">Leaf</tissue>
    </source>
</reference>
<dbReference type="AlphaFoldDB" id="A0A7J9DBM6"/>
<gene>
    <name evidence="1" type="ORF">Gotri_021098</name>
</gene>
<comment type="caution">
    <text evidence="1">The sequence shown here is derived from an EMBL/GenBank/DDBJ whole genome shotgun (WGS) entry which is preliminary data.</text>
</comment>
<dbReference type="Proteomes" id="UP000593568">
    <property type="component" value="Unassembled WGS sequence"/>
</dbReference>
<evidence type="ECO:0000313" key="2">
    <source>
        <dbReference type="Proteomes" id="UP000593568"/>
    </source>
</evidence>
<proteinExistence type="predicted"/>
<name>A0A7J9DBM6_9ROSI</name>
<dbReference type="EMBL" id="JABEZW010000001">
    <property type="protein sequence ID" value="MBA0758071.1"/>
    <property type="molecule type" value="Genomic_DNA"/>
</dbReference>
<keyword evidence="2" id="KW-1185">Reference proteome</keyword>
<protein>
    <submittedName>
        <fullName evidence="1">Uncharacterized protein</fullName>
    </submittedName>
</protein>
<accession>A0A7J9DBM6</accession>